<feature type="repeat" description="WD" evidence="1">
    <location>
        <begin position="449"/>
        <end position="480"/>
    </location>
</feature>
<dbReference type="EMBL" id="JAAIUW010000009">
    <property type="protein sequence ID" value="KAF7816631.1"/>
    <property type="molecule type" value="Genomic_DNA"/>
</dbReference>
<comment type="caution">
    <text evidence="4">The sequence shown here is derived from an EMBL/GenBank/DDBJ whole genome shotgun (WGS) entry which is preliminary data.</text>
</comment>
<dbReference type="InterPro" id="IPR001680">
    <property type="entry name" value="WD40_rpt"/>
</dbReference>
<dbReference type="GO" id="GO:0004402">
    <property type="term" value="F:histone acetyltransferase activity"/>
    <property type="evidence" value="ECO:0007669"/>
    <property type="project" value="InterPro"/>
</dbReference>
<evidence type="ECO:0000256" key="2">
    <source>
        <dbReference type="SAM" id="MobiDB-lite"/>
    </source>
</evidence>
<dbReference type="InterPro" id="IPR044230">
    <property type="entry name" value="GTF3C4"/>
</dbReference>
<feature type="compositionally biased region" description="Low complexity" evidence="2">
    <location>
        <begin position="882"/>
        <end position="894"/>
    </location>
</feature>
<dbReference type="PANTHER" id="PTHR15496">
    <property type="entry name" value="GENERAL TRANSCRIPTION FACTOR 3C POLYPEPTIDE 4 FAMILY"/>
    <property type="match status" value="1"/>
</dbReference>
<evidence type="ECO:0000259" key="3">
    <source>
        <dbReference type="Pfam" id="PF12657"/>
    </source>
</evidence>
<dbReference type="InterPro" id="IPR036322">
    <property type="entry name" value="WD40_repeat_dom_sf"/>
</dbReference>
<keyword evidence="5" id="KW-1185">Reference proteome</keyword>
<dbReference type="PROSITE" id="PS50082">
    <property type="entry name" value="WD_REPEATS_2"/>
    <property type="match status" value="2"/>
</dbReference>
<evidence type="ECO:0000256" key="1">
    <source>
        <dbReference type="PROSITE-ProRule" id="PRU00221"/>
    </source>
</evidence>
<proteinExistence type="predicted"/>
<dbReference type="OrthoDB" id="6021743at2759"/>
<dbReference type="SUPFAM" id="SSF50978">
    <property type="entry name" value="WD40 repeat-like"/>
    <property type="match status" value="1"/>
</dbReference>
<dbReference type="Pfam" id="PF00400">
    <property type="entry name" value="WD40"/>
    <property type="match status" value="2"/>
</dbReference>
<dbReference type="AlphaFoldDB" id="A0A834T9D7"/>
<dbReference type="PANTHER" id="PTHR15496:SF2">
    <property type="entry name" value="GENERAL TRANSCRIPTION FACTOR 3C POLYPEPTIDE 4"/>
    <property type="match status" value="1"/>
</dbReference>
<gene>
    <name evidence="4" type="ORF">G2W53_030600</name>
</gene>
<sequence length="931" mass="102944">MASPPLQPAMLLGSPSYPNAIAWSQENLIAVASGHIVTILRPELPHGPRGIITVSDSEPLPIGVVERKDILSGGLLPVCLARDDKPSVRSISWSPLGMAANSGCLMAVCTTEGNVKVYRPPFCDYCAEWIEVLDITERMYEYLQFTQFGDLNIPSINQSQMQVAVQRSPGDMPYTLSRKKHKQSKGDFGNQLLLPAISEDGNSCSSPNNDMEGQRLNTVSEIVSSGLLVSSSDQSVPKSKAKSLEKISENHTLPLITADQYASRSAMLFSLVVSWSPLLYVTSEFHPVPNTNASVSLLAVGGKSGKISFWRFHEPDCYTIQDGNVRIAVKFVGLLQAHNSWVSSISWVLFTSYSSNSQILLATGSSDGSVKVWLANNDKLLKSSEVNESLFSLLKEVITVNVVPVSVLSATVPIQSSSEMLLAIGKGSGSFEIWLCDISCHKFHKLGSYDAHDHVVTGLVWAFNGRYLCSCSQDNLVRSWILRERCLDEVTISSDILNGSNPSRPSSDVYDSCFGAAVSPGNLVIATVHCFDIEKLNRMYEARVLRAAIEYFWIGGQQMDVLSTNPFQLESEEYPCFPNKELTFWESNIICSLMQFYCPDKPLVLWDIIAALLAFKEHESIYLEHILIKWLSTSFLGSHMDLPDEKVLSHIPSNLSDIPSRLLHLLNIICRRVMLAEMDADQINILNNQVLNTGGPCLSEEKQITKWVEILLSSERELRERLVSFSFSAFLTNTSYPEETPSRPGHWYPSGIAQMKQWVELDGDHTRDQLKMLASVVKDDKRFVSSEHIAAERCSFCSSSVHFESPEIGFCSGEGYRSGSGQRHRLLRCAVSMQLLVAMLKQFLSKLPWKSSKFDGEESHRDDSSRSSNSVAASPRVTGRANQSNIGSSSSRSNAPKRTSSSAIFPASIVSGKNKEREDKPVCEEDGEDGV</sequence>
<reference evidence="4" key="1">
    <citation type="submission" date="2020-09" db="EMBL/GenBank/DDBJ databases">
        <title>Genome-Enabled Discovery of Anthraquinone Biosynthesis in Senna tora.</title>
        <authorList>
            <person name="Kang S.-H."/>
            <person name="Pandey R.P."/>
            <person name="Lee C.-M."/>
            <person name="Sim J.-S."/>
            <person name="Jeong J.-T."/>
            <person name="Choi B.-S."/>
            <person name="Jung M."/>
            <person name="Ginzburg D."/>
            <person name="Zhao K."/>
            <person name="Won S.Y."/>
            <person name="Oh T.-J."/>
            <person name="Yu Y."/>
            <person name="Kim N.-H."/>
            <person name="Lee O.R."/>
            <person name="Lee T.-H."/>
            <person name="Bashyal P."/>
            <person name="Kim T.-S."/>
            <person name="Lee W.-H."/>
            <person name="Kawkins C."/>
            <person name="Kim C.-K."/>
            <person name="Kim J.S."/>
            <person name="Ahn B.O."/>
            <person name="Rhee S.Y."/>
            <person name="Sohng J.K."/>
        </authorList>
    </citation>
    <scope>NUCLEOTIDE SEQUENCE</scope>
    <source>
        <tissue evidence="4">Leaf</tissue>
    </source>
</reference>
<feature type="compositionally biased region" description="Basic and acidic residues" evidence="2">
    <location>
        <begin position="854"/>
        <end position="865"/>
    </location>
</feature>
<protein>
    <submittedName>
        <fullName evidence="4">Transducin/WD40 repeat protein</fullName>
    </submittedName>
</protein>
<organism evidence="4 5">
    <name type="scientific">Senna tora</name>
    <dbReference type="NCBI Taxonomy" id="362788"/>
    <lineage>
        <taxon>Eukaryota</taxon>
        <taxon>Viridiplantae</taxon>
        <taxon>Streptophyta</taxon>
        <taxon>Embryophyta</taxon>
        <taxon>Tracheophyta</taxon>
        <taxon>Spermatophyta</taxon>
        <taxon>Magnoliopsida</taxon>
        <taxon>eudicotyledons</taxon>
        <taxon>Gunneridae</taxon>
        <taxon>Pentapetalae</taxon>
        <taxon>rosids</taxon>
        <taxon>fabids</taxon>
        <taxon>Fabales</taxon>
        <taxon>Fabaceae</taxon>
        <taxon>Caesalpinioideae</taxon>
        <taxon>Cassia clade</taxon>
        <taxon>Senna</taxon>
    </lineage>
</organism>
<dbReference type="SMART" id="SM00320">
    <property type="entry name" value="WD40"/>
    <property type="match status" value="4"/>
</dbReference>
<dbReference type="GO" id="GO:0000127">
    <property type="term" value="C:transcription factor TFIIIC complex"/>
    <property type="evidence" value="ECO:0007669"/>
    <property type="project" value="InterPro"/>
</dbReference>
<accession>A0A834T9D7</accession>
<feature type="repeat" description="WD" evidence="1">
    <location>
        <begin position="360"/>
        <end position="383"/>
    </location>
</feature>
<dbReference type="GO" id="GO:0006384">
    <property type="term" value="P:transcription initiation at RNA polymerase III promoter"/>
    <property type="evidence" value="ECO:0007669"/>
    <property type="project" value="InterPro"/>
</dbReference>
<feature type="compositionally biased region" description="Basic and acidic residues" evidence="2">
    <location>
        <begin position="913"/>
        <end position="923"/>
    </location>
</feature>
<keyword evidence="1" id="KW-0853">WD repeat</keyword>
<evidence type="ECO:0000313" key="5">
    <source>
        <dbReference type="Proteomes" id="UP000634136"/>
    </source>
</evidence>
<dbReference type="InterPro" id="IPR015943">
    <property type="entry name" value="WD40/YVTN_repeat-like_dom_sf"/>
</dbReference>
<dbReference type="Pfam" id="PF12657">
    <property type="entry name" value="TFIIIC_delta"/>
    <property type="match status" value="1"/>
</dbReference>
<feature type="domain" description="Transcription factor IIIC 90kDa subunit N-terminal" evidence="3">
    <location>
        <begin position="23"/>
        <end position="166"/>
    </location>
</feature>
<dbReference type="InterPro" id="IPR024761">
    <property type="entry name" value="TFIIIC_delta_N"/>
</dbReference>
<dbReference type="Gene3D" id="2.130.10.10">
    <property type="entry name" value="YVTN repeat-like/Quinoprotein amine dehydrogenase"/>
    <property type="match status" value="2"/>
</dbReference>
<dbReference type="Proteomes" id="UP000634136">
    <property type="component" value="Unassembled WGS sequence"/>
</dbReference>
<evidence type="ECO:0000313" key="4">
    <source>
        <dbReference type="EMBL" id="KAF7816631.1"/>
    </source>
</evidence>
<feature type="region of interest" description="Disordered" evidence="2">
    <location>
        <begin position="854"/>
        <end position="931"/>
    </location>
</feature>
<name>A0A834T9D7_9FABA</name>